<accession>A0A1Y5Y605</accession>
<reference evidence="2 3" key="1">
    <citation type="submission" date="2017-04" db="EMBL/GenBank/DDBJ databases">
        <authorList>
            <person name="Afonso C.L."/>
            <person name="Miller P.J."/>
            <person name="Scott M.A."/>
            <person name="Spackman E."/>
            <person name="Goraichik I."/>
            <person name="Dimitrov K.M."/>
            <person name="Suarez D.L."/>
            <person name="Swayne D.E."/>
        </authorList>
    </citation>
    <scope>NUCLEOTIDE SEQUENCE [LARGE SCALE GENOMIC DNA]</scope>
    <source>
        <strain evidence="2 3">DSM 43828</strain>
    </source>
</reference>
<dbReference type="RefSeq" id="WP_084433947.1">
    <property type="nucleotide sequence ID" value="NZ_FWXV01000013.1"/>
</dbReference>
<sequence>MWRKSSFSGDENCIEVAWRKSSFSGGSVDCVEVAWPGATVSIRDSKSPDSGHLTIPASVFWQLHESLRRVER</sequence>
<organism evidence="2 3">
    <name type="scientific">Kibdelosporangium aridum</name>
    <dbReference type="NCBI Taxonomy" id="2030"/>
    <lineage>
        <taxon>Bacteria</taxon>
        <taxon>Bacillati</taxon>
        <taxon>Actinomycetota</taxon>
        <taxon>Actinomycetes</taxon>
        <taxon>Pseudonocardiales</taxon>
        <taxon>Pseudonocardiaceae</taxon>
        <taxon>Kibdelosporangium</taxon>
    </lineage>
</organism>
<dbReference type="EMBL" id="FWXV01000013">
    <property type="protein sequence ID" value="SMD26157.1"/>
    <property type="molecule type" value="Genomic_DNA"/>
</dbReference>
<feature type="domain" description="DUF397" evidence="1">
    <location>
        <begin position="17"/>
        <end position="60"/>
    </location>
</feature>
<dbReference type="AlphaFoldDB" id="A0A1Y5Y605"/>
<dbReference type="Proteomes" id="UP000192674">
    <property type="component" value="Unassembled WGS sequence"/>
</dbReference>
<evidence type="ECO:0000313" key="2">
    <source>
        <dbReference type="EMBL" id="SMD26157.1"/>
    </source>
</evidence>
<gene>
    <name evidence="2" type="ORF">SAMN05661093_09737</name>
</gene>
<evidence type="ECO:0000313" key="3">
    <source>
        <dbReference type="Proteomes" id="UP000192674"/>
    </source>
</evidence>
<evidence type="ECO:0000259" key="1">
    <source>
        <dbReference type="Pfam" id="PF04149"/>
    </source>
</evidence>
<keyword evidence="3" id="KW-1185">Reference proteome</keyword>
<dbReference type="OrthoDB" id="3430276at2"/>
<dbReference type="InterPro" id="IPR007278">
    <property type="entry name" value="DUF397"/>
</dbReference>
<dbReference type="Pfam" id="PF04149">
    <property type="entry name" value="DUF397"/>
    <property type="match status" value="1"/>
</dbReference>
<name>A0A1Y5Y605_KIBAR</name>
<proteinExistence type="predicted"/>
<protein>
    <recommendedName>
        <fullName evidence="1">DUF397 domain-containing protein</fullName>
    </recommendedName>
</protein>